<sequence>MRRHFASSCVLFSPKKPMNAVAGIITYCSRMESAALEKDTASLSFNGSNYAEFPVSDSTYLETNITIEFRTSENRNGILFFAGQFNADDYISIAIIGPNVVSRHNCGEGTIEEMFRGPFTLDQWHTITVWRKFCDRTLLKIDSQPLMVDLTEQFRFYKGISMDKGMFIGGTPHINGIESKIGTSSGFLGCIRKLIINDAVLLDTENEINTAVNLQDLEYCSPITQAISATQPEIREIDLSTGMLYQHGTVDAIYICKFCTDFYIFLSAFLN</sequence>
<dbReference type="SUPFAM" id="SSF49899">
    <property type="entry name" value="Concanavalin A-like lectins/glucanases"/>
    <property type="match status" value="1"/>
</dbReference>
<dbReference type="EMBL" id="KN716188">
    <property type="protein sequence ID" value="KJH51228.1"/>
    <property type="molecule type" value="Genomic_DNA"/>
</dbReference>
<dbReference type="SMART" id="SM00282">
    <property type="entry name" value="LamG"/>
    <property type="match status" value="1"/>
</dbReference>
<dbReference type="PANTHER" id="PTHR15036:SF85">
    <property type="entry name" value="SP2353, ISOFORM A"/>
    <property type="match status" value="1"/>
</dbReference>
<keyword evidence="4" id="KW-1185">Reference proteome</keyword>
<protein>
    <submittedName>
        <fullName evidence="3">Laminin G domain protein</fullName>
    </submittedName>
</protein>
<name>A0A0D8Y307_DICVI</name>
<evidence type="ECO:0000259" key="2">
    <source>
        <dbReference type="PROSITE" id="PS50025"/>
    </source>
</evidence>
<organism evidence="3 4">
    <name type="scientific">Dictyocaulus viviparus</name>
    <name type="common">Bovine lungworm</name>
    <dbReference type="NCBI Taxonomy" id="29172"/>
    <lineage>
        <taxon>Eukaryota</taxon>
        <taxon>Metazoa</taxon>
        <taxon>Ecdysozoa</taxon>
        <taxon>Nematoda</taxon>
        <taxon>Chromadorea</taxon>
        <taxon>Rhabditida</taxon>
        <taxon>Rhabditina</taxon>
        <taxon>Rhabditomorpha</taxon>
        <taxon>Strongyloidea</taxon>
        <taxon>Metastrongylidae</taxon>
        <taxon>Dictyocaulus</taxon>
    </lineage>
</organism>
<evidence type="ECO:0000313" key="4">
    <source>
        <dbReference type="Proteomes" id="UP000053766"/>
    </source>
</evidence>
<dbReference type="Proteomes" id="UP000053766">
    <property type="component" value="Unassembled WGS sequence"/>
</dbReference>
<dbReference type="InterPro" id="IPR001791">
    <property type="entry name" value="Laminin_G"/>
</dbReference>
<reference evidence="3 4" key="1">
    <citation type="submission" date="2013-11" db="EMBL/GenBank/DDBJ databases">
        <title>Draft genome of the bovine lungworm Dictyocaulus viviparus.</title>
        <authorList>
            <person name="Mitreva M."/>
        </authorList>
    </citation>
    <scope>NUCLEOTIDE SEQUENCE [LARGE SCALE GENOMIC DNA]</scope>
    <source>
        <strain evidence="3 4">HannoverDv2000</strain>
    </source>
</reference>
<dbReference type="Pfam" id="PF02210">
    <property type="entry name" value="Laminin_G_2"/>
    <property type="match status" value="1"/>
</dbReference>
<dbReference type="InterPro" id="IPR013320">
    <property type="entry name" value="ConA-like_dom_sf"/>
</dbReference>
<feature type="domain" description="Laminin G" evidence="2">
    <location>
        <begin position="40"/>
        <end position="220"/>
    </location>
</feature>
<evidence type="ECO:0000256" key="1">
    <source>
        <dbReference type="PROSITE-ProRule" id="PRU00122"/>
    </source>
</evidence>
<proteinExistence type="predicted"/>
<dbReference type="OrthoDB" id="5857151at2759"/>
<accession>A0A0D8Y307</accession>
<dbReference type="GO" id="GO:0016020">
    <property type="term" value="C:membrane"/>
    <property type="evidence" value="ECO:0007669"/>
    <property type="project" value="UniProtKB-SubCell"/>
</dbReference>
<reference evidence="4" key="2">
    <citation type="journal article" date="2016" name="Sci. Rep.">
        <title>Dictyocaulus viviparus genome, variome and transcriptome elucidate lungworm biology and support future intervention.</title>
        <authorList>
            <person name="McNulty S.N."/>
            <person name="Strube C."/>
            <person name="Rosa B.A."/>
            <person name="Martin J.C."/>
            <person name="Tyagi R."/>
            <person name="Choi Y.J."/>
            <person name="Wang Q."/>
            <person name="Hallsworth Pepin K."/>
            <person name="Zhang X."/>
            <person name="Ozersky P."/>
            <person name="Wilson R.K."/>
            <person name="Sternberg P.W."/>
            <person name="Gasser R.B."/>
            <person name="Mitreva M."/>
        </authorList>
    </citation>
    <scope>NUCLEOTIDE SEQUENCE [LARGE SCALE GENOMIC DNA]</scope>
    <source>
        <strain evidence="4">HannoverDv2000</strain>
    </source>
</reference>
<comment type="caution">
    <text evidence="1">Lacks conserved residue(s) required for the propagation of feature annotation.</text>
</comment>
<dbReference type="InterPro" id="IPR050372">
    <property type="entry name" value="Neurexin-related_CASP"/>
</dbReference>
<dbReference type="Gene3D" id="2.60.120.200">
    <property type="match status" value="1"/>
</dbReference>
<dbReference type="STRING" id="29172.A0A0D8Y307"/>
<dbReference type="PROSITE" id="PS50025">
    <property type="entry name" value="LAM_G_DOMAIN"/>
    <property type="match status" value="1"/>
</dbReference>
<dbReference type="AlphaFoldDB" id="A0A0D8Y307"/>
<dbReference type="CDD" id="cd00110">
    <property type="entry name" value="LamG"/>
    <property type="match status" value="1"/>
</dbReference>
<evidence type="ECO:0000313" key="3">
    <source>
        <dbReference type="EMBL" id="KJH51228.1"/>
    </source>
</evidence>
<gene>
    <name evidence="3" type="ORF">DICVIV_02593</name>
</gene>
<dbReference type="PANTHER" id="PTHR15036">
    <property type="entry name" value="PIKACHURIN-LIKE PROTEIN"/>
    <property type="match status" value="1"/>
</dbReference>